<organism evidence="3 4">
    <name type="scientific">Platanthera zijinensis</name>
    <dbReference type="NCBI Taxonomy" id="2320716"/>
    <lineage>
        <taxon>Eukaryota</taxon>
        <taxon>Viridiplantae</taxon>
        <taxon>Streptophyta</taxon>
        <taxon>Embryophyta</taxon>
        <taxon>Tracheophyta</taxon>
        <taxon>Spermatophyta</taxon>
        <taxon>Magnoliopsida</taxon>
        <taxon>Liliopsida</taxon>
        <taxon>Asparagales</taxon>
        <taxon>Orchidaceae</taxon>
        <taxon>Orchidoideae</taxon>
        <taxon>Orchideae</taxon>
        <taxon>Orchidinae</taxon>
        <taxon>Platanthera</taxon>
    </lineage>
</organism>
<evidence type="ECO:0000313" key="3">
    <source>
        <dbReference type="EMBL" id="KAK8916689.1"/>
    </source>
</evidence>
<dbReference type="Proteomes" id="UP001418222">
    <property type="component" value="Unassembled WGS sequence"/>
</dbReference>
<feature type="chain" id="PRO_5042821686" evidence="2">
    <location>
        <begin position="24"/>
        <end position="169"/>
    </location>
</feature>
<accession>A0AAP0AW19</accession>
<comment type="caution">
    <text evidence="3">The sequence shown here is derived from an EMBL/GenBank/DDBJ whole genome shotgun (WGS) entry which is preliminary data.</text>
</comment>
<name>A0AAP0AW19_9ASPA</name>
<protein>
    <submittedName>
        <fullName evidence="3">Uncharacterized protein</fullName>
    </submittedName>
</protein>
<reference evidence="3 4" key="1">
    <citation type="journal article" date="2022" name="Nat. Plants">
        <title>Genomes of leafy and leafless Platanthera orchids illuminate the evolution of mycoheterotrophy.</title>
        <authorList>
            <person name="Li M.H."/>
            <person name="Liu K.W."/>
            <person name="Li Z."/>
            <person name="Lu H.C."/>
            <person name="Ye Q.L."/>
            <person name="Zhang D."/>
            <person name="Wang J.Y."/>
            <person name="Li Y.F."/>
            <person name="Zhong Z.M."/>
            <person name="Liu X."/>
            <person name="Yu X."/>
            <person name="Liu D.K."/>
            <person name="Tu X.D."/>
            <person name="Liu B."/>
            <person name="Hao Y."/>
            <person name="Liao X.Y."/>
            <person name="Jiang Y.T."/>
            <person name="Sun W.H."/>
            <person name="Chen J."/>
            <person name="Chen Y.Q."/>
            <person name="Ai Y."/>
            <person name="Zhai J.W."/>
            <person name="Wu S.S."/>
            <person name="Zhou Z."/>
            <person name="Hsiao Y.Y."/>
            <person name="Wu W.L."/>
            <person name="Chen Y.Y."/>
            <person name="Lin Y.F."/>
            <person name="Hsu J.L."/>
            <person name="Li C.Y."/>
            <person name="Wang Z.W."/>
            <person name="Zhao X."/>
            <person name="Zhong W.Y."/>
            <person name="Ma X.K."/>
            <person name="Ma L."/>
            <person name="Huang J."/>
            <person name="Chen G.Z."/>
            <person name="Huang M.Z."/>
            <person name="Huang L."/>
            <person name="Peng D.H."/>
            <person name="Luo Y.B."/>
            <person name="Zou S.Q."/>
            <person name="Chen S.P."/>
            <person name="Lan S."/>
            <person name="Tsai W.C."/>
            <person name="Van de Peer Y."/>
            <person name="Liu Z.J."/>
        </authorList>
    </citation>
    <scope>NUCLEOTIDE SEQUENCE [LARGE SCALE GENOMIC DNA]</scope>
    <source>
        <strain evidence="3">Lor287</strain>
    </source>
</reference>
<dbReference type="EMBL" id="JBBWWQ010000020">
    <property type="protein sequence ID" value="KAK8916689.1"/>
    <property type="molecule type" value="Genomic_DNA"/>
</dbReference>
<proteinExistence type="predicted"/>
<evidence type="ECO:0000256" key="1">
    <source>
        <dbReference type="SAM" id="MobiDB-lite"/>
    </source>
</evidence>
<feature type="region of interest" description="Disordered" evidence="1">
    <location>
        <begin position="88"/>
        <end position="107"/>
    </location>
</feature>
<evidence type="ECO:0000313" key="4">
    <source>
        <dbReference type="Proteomes" id="UP001418222"/>
    </source>
</evidence>
<dbReference type="AlphaFoldDB" id="A0AAP0AW19"/>
<evidence type="ECO:0000256" key="2">
    <source>
        <dbReference type="SAM" id="SignalP"/>
    </source>
</evidence>
<feature type="signal peptide" evidence="2">
    <location>
        <begin position="1"/>
        <end position="23"/>
    </location>
</feature>
<sequence>MSEHRFSLHVLRTLSVLLQRLSSITPSEFSSHGHNHGTLQINGRTIEFFIVHSQNIPELPDDETPWSIQSVCEVDEPQIPVLPTDLENGISNCPHRKPGTSSQWPPVDWKSAPDFKYSQNKNMQRRPLTQSPYDSLLADSSNVAGENVITRIEDPVSAEITGTGLLKKF</sequence>
<keyword evidence="4" id="KW-1185">Reference proteome</keyword>
<gene>
    <name evidence="3" type="ORF">KSP39_PZI022570</name>
</gene>
<keyword evidence="2" id="KW-0732">Signal</keyword>